<accession>A0A074ZVL5</accession>
<evidence type="ECO:0000313" key="2">
    <source>
        <dbReference type="Proteomes" id="UP000054324"/>
    </source>
</evidence>
<dbReference type="GeneID" id="20319711"/>
<keyword evidence="2" id="KW-1185">Reference proteome</keyword>
<organism evidence="1 2">
    <name type="scientific">Opisthorchis viverrini</name>
    <name type="common">Southeast Asian liver fluke</name>
    <dbReference type="NCBI Taxonomy" id="6198"/>
    <lineage>
        <taxon>Eukaryota</taxon>
        <taxon>Metazoa</taxon>
        <taxon>Spiralia</taxon>
        <taxon>Lophotrochozoa</taxon>
        <taxon>Platyhelminthes</taxon>
        <taxon>Trematoda</taxon>
        <taxon>Digenea</taxon>
        <taxon>Opisthorchiida</taxon>
        <taxon>Opisthorchiata</taxon>
        <taxon>Opisthorchiidae</taxon>
        <taxon>Opisthorchis</taxon>
    </lineage>
</organism>
<dbReference type="EMBL" id="KL596723">
    <property type="protein sequence ID" value="KER27425.1"/>
    <property type="molecule type" value="Genomic_DNA"/>
</dbReference>
<dbReference type="Proteomes" id="UP000054324">
    <property type="component" value="Unassembled WGS sequence"/>
</dbReference>
<name>A0A074ZVL5_OPIVI</name>
<evidence type="ECO:0000313" key="1">
    <source>
        <dbReference type="EMBL" id="KER27425.1"/>
    </source>
</evidence>
<dbReference type="RefSeq" id="XP_009168827.1">
    <property type="nucleotide sequence ID" value="XM_009170563.1"/>
</dbReference>
<dbReference type="KEGG" id="ovi:T265_05529"/>
<proteinExistence type="predicted"/>
<dbReference type="CTD" id="20319711"/>
<protein>
    <submittedName>
        <fullName evidence="1">Uncharacterized protein</fullName>
    </submittedName>
</protein>
<sequence>MAKPLTTELGYVCAWRFQRVSDQNCHPFSGTARVTYIHWTTFSSCQVKTNLNKQGKSRGGGRVRTTDFPISNHLSYLAPLNKFATEAYRVCFRGGGERVDQPTLNVTRAV</sequence>
<gene>
    <name evidence="1" type="ORF">T265_05529</name>
</gene>
<dbReference type="AlphaFoldDB" id="A0A074ZVL5"/>
<reference evidence="1 2" key="1">
    <citation type="submission" date="2013-11" db="EMBL/GenBank/DDBJ databases">
        <title>Opisthorchis viverrini - life in the bile duct.</title>
        <authorList>
            <person name="Young N.D."/>
            <person name="Nagarajan N."/>
            <person name="Lin S.J."/>
            <person name="Korhonen P.K."/>
            <person name="Jex A.R."/>
            <person name="Hall R.S."/>
            <person name="Safavi-Hemami H."/>
            <person name="Kaewkong W."/>
            <person name="Bertrand D."/>
            <person name="Gao S."/>
            <person name="Seet Q."/>
            <person name="Wongkham S."/>
            <person name="Teh B.T."/>
            <person name="Wongkham C."/>
            <person name="Intapan P.M."/>
            <person name="Maleewong W."/>
            <person name="Yang X."/>
            <person name="Hu M."/>
            <person name="Wang Z."/>
            <person name="Hofmann A."/>
            <person name="Sternberg P.W."/>
            <person name="Tan P."/>
            <person name="Wang J."/>
            <person name="Gasser R.B."/>
        </authorList>
    </citation>
    <scope>NUCLEOTIDE SEQUENCE [LARGE SCALE GENOMIC DNA]</scope>
</reference>